<sequence length="98" mass="11276">MVYVDLNPVRSGMAEIPESSDHTSIKKRIQHVLNIKESDYQKLQPEGLYPFVDNPRKDMPDGLPFKLEEYIELVDVTGRQLMEGKKGATLLCILQPRY</sequence>
<dbReference type="AlphaFoldDB" id="A0A3B0XMF1"/>
<proteinExistence type="predicted"/>
<evidence type="ECO:0000313" key="1">
    <source>
        <dbReference type="EMBL" id="VAW63049.1"/>
    </source>
</evidence>
<dbReference type="EMBL" id="UOFG01000191">
    <property type="protein sequence ID" value="VAW63049.1"/>
    <property type="molecule type" value="Genomic_DNA"/>
</dbReference>
<protein>
    <submittedName>
        <fullName evidence="1">Uncharacterized protein</fullName>
    </submittedName>
</protein>
<gene>
    <name evidence="1" type="ORF">MNBD_GAMMA11-199</name>
</gene>
<name>A0A3B0XMF1_9ZZZZ</name>
<accession>A0A3B0XMF1</accession>
<reference evidence="1" key="1">
    <citation type="submission" date="2018-06" db="EMBL/GenBank/DDBJ databases">
        <authorList>
            <person name="Zhirakovskaya E."/>
        </authorList>
    </citation>
    <scope>NUCLEOTIDE SEQUENCE</scope>
</reference>
<organism evidence="1">
    <name type="scientific">hydrothermal vent metagenome</name>
    <dbReference type="NCBI Taxonomy" id="652676"/>
    <lineage>
        <taxon>unclassified sequences</taxon>
        <taxon>metagenomes</taxon>
        <taxon>ecological metagenomes</taxon>
    </lineage>
</organism>